<sequence length="290" mass="33396">MFYSCDENLDNISWGEERQQSHTDLRTSTPIRNVYLPESGLDALIDVKLRAVRQAFQIIIRDAESGHFLKEAGLSILTGLLLLAGKTEGFTHVWNKLMVFAESRSNWAMITMECLEAGMQTPCFYDLFYEAIVLKLLECSGQAPPVLRTTLRTPWISDSTKKTTVMFHCWAQIRKERELMRPQGLYHHLCEVRDYIDGEIMWAAFGPQSDAKDLYFLLRGEMLSFIQHIFDLDSHNYVSPALLAVLIFSMWKESMCRLQAYLKEQQSKDRYCQAPQNITRTTPGPPTPKP</sequence>
<organism evidence="8 9">
    <name type="scientific">Coilia grayii</name>
    <name type="common">Gray's grenadier anchovy</name>
    <dbReference type="NCBI Taxonomy" id="363190"/>
    <lineage>
        <taxon>Eukaryota</taxon>
        <taxon>Metazoa</taxon>
        <taxon>Chordata</taxon>
        <taxon>Craniata</taxon>
        <taxon>Vertebrata</taxon>
        <taxon>Euteleostomi</taxon>
        <taxon>Actinopterygii</taxon>
        <taxon>Neopterygii</taxon>
        <taxon>Teleostei</taxon>
        <taxon>Clupei</taxon>
        <taxon>Clupeiformes</taxon>
        <taxon>Clupeoidei</taxon>
        <taxon>Engraulidae</taxon>
        <taxon>Coilinae</taxon>
        <taxon>Coilia</taxon>
    </lineage>
</organism>
<dbReference type="Pfam" id="PF10265">
    <property type="entry name" value="Miga"/>
    <property type="match status" value="1"/>
</dbReference>
<keyword evidence="6" id="KW-0496">Mitochondrion</keyword>
<dbReference type="EMBL" id="JBHFQA010000018">
    <property type="protein sequence ID" value="KAL2083412.1"/>
    <property type="molecule type" value="Genomic_DNA"/>
</dbReference>
<accession>A0ABD1J8F3</accession>
<dbReference type="GO" id="GO:0008053">
    <property type="term" value="P:mitochondrial fusion"/>
    <property type="evidence" value="ECO:0007669"/>
    <property type="project" value="UniProtKB-ARBA"/>
</dbReference>
<keyword evidence="9" id="KW-1185">Reference proteome</keyword>
<evidence type="ECO:0000256" key="2">
    <source>
        <dbReference type="ARBA" id="ARBA00008969"/>
    </source>
</evidence>
<dbReference type="Proteomes" id="UP001591681">
    <property type="component" value="Unassembled WGS sequence"/>
</dbReference>
<dbReference type="PANTHER" id="PTHR21508:SF5">
    <property type="entry name" value="MITOGUARDIN"/>
    <property type="match status" value="1"/>
</dbReference>
<dbReference type="InterPro" id="IPR019392">
    <property type="entry name" value="Miga"/>
</dbReference>
<dbReference type="PANTHER" id="PTHR21508">
    <property type="entry name" value="MITOGUARDIN"/>
    <property type="match status" value="1"/>
</dbReference>
<dbReference type="AlphaFoldDB" id="A0ABD1J8F3"/>
<evidence type="ECO:0000256" key="1">
    <source>
        <dbReference type="ARBA" id="ARBA00004294"/>
    </source>
</evidence>
<dbReference type="GO" id="GO:0005741">
    <property type="term" value="C:mitochondrial outer membrane"/>
    <property type="evidence" value="ECO:0007669"/>
    <property type="project" value="UniProtKB-SubCell"/>
</dbReference>
<evidence type="ECO:0000256" key="6">
    <source>
        <dbReference type="ARBA" id="ARBA00023128"/>
    </source>
</evidence>
<reference evidence="8 9" key="1">
    <citation type="submission" date="2024-09" db="EMBL/GenBank/DDBJ databases">
        <title>A chromosome-level genome assembly of Gray's grenadier anchovy, Coilia grayii.</title>
        <authorList>
            <person name="Fu Z."/>
        </authorList>
    </citation>
    <scope>NUCLEOTIDE SEQUENCE [LARGE SCALE GENOMIC DNA]</scope>
    <source>
        <strain evidence="8">G4</strain>
        <tissue evidence="8">Muscle</tissue>
    </source>
</reference>
<evidence type="ECO:0000313" key="8">
    <source>
        <dbReference type="EMBL" id="KAL2083412.1"/>
    </source>
</evidence>
<keyword evidence="5" id="KW-1133">Transmembrane helix</keyword>
<comment type="subcellular location">
    <subcellularLocation>
        <location evidence="1">Mitochondrion outer membrane</location>
    </subcellularLocation>
</comment>
<protein>
    <submittedName>
        <fullName evidence="8">Uncharacterized protein</fullName>
    </submittedName>
</protein>
<comment type="similarity">
    <text evidence="2">Belongs to the mitoguardin family.</text>
</comment>
<gene>
    <name evidence="8" type="ORF">ACEWY4_021185</name>
</gene>
<evidence type="ECO:0000256" key="4">
    <source>
        <dbReference type="ARBA" id="ARBA00022787"/>
    </source>
</evidence>
<evidence type="ECO:0000256" key="5">
    <source>
        <dbReference type="ARBA" id="ARBA00022989"/>
    </source>
</evidence>
<keyword evidence="7" id="KW-0472">Membrane</keyword>
<keyword evidence="3" id="KW-0812">Transmembrane</keyword>
<name>A0ABD1J8F3_9TELE</name>
<evidence type="ECO:0000313" key="9">
    <source>
        <dbReference type="Proteomes" id="UP001591681"/>
    </source>
</evidence>
<evidence type="ECO:0000256" key="3">
    <source>
        <dbReference type="ARBA" id="ARBA00022692"/>
    </source>
</evidence>
<proteinExistence type="inferred from homology"/>
<evidence type="ECO:0000256" key="7">
    <source>
        <dbReference type="ARBA" id="ARBA00023136"/>
    </source>
</evidence>
<keyword evidence="4" id="KW-1000">Mitochondrion outer membrane</keyword>
<comment type="caution">
    <text evidence="8">The sequence shown here is derived from an EMBL/GenBank/DDBJ whole genome shotgun (WGS) entry which is preliminary data.</text>
</comment>